<keyword evidence="1" id="KW-0732">Signal</keyword>
<accession>A0ABQ5V6W0</accession>
<protein>
    <submittedName>
        <fullName evidence="2">Uncharacterized protein</fullName>
    </submittedName>
</protein>
<dbReference type="Proteomes" id="UP001161391">
    <property type="component" value="Unassembled WGS sequence"/>
</dbReference>
<gene>
    <name evidence="2" type="ORF">GCM10007853_10040</name>
</gene>
<reference evidence="2" key="2">
    <citation type="submission" date="2023-01" db="EMBL/GenBank/DDBJ databases">
        <title>Draft genome sequence of Algimonas ampicilliniresistens strain NBRC 108219.</title>
        <authorList>
            <person name="Sun Q."/>
            <person name="Mori K."/>
        </authorList>
    </citation>
    <scope>NUCLEOTIDE SEQUENCE</scope>
    <source>
        <strain evidence="2">NBRC 108219</strain>
    </source>
</reference>
<organism evidence="2 3">
    <name type="scientific">Algimonas ampicilliniresistens</name>
    <dbReference type="NCBI Taxonomy" id="1298735"/>
    <lineage>
        <taxon>Bacteria</taxon>
        <taxon>Pseudomonadati</taxon>
        <taxon>Pseudomonadota</taxon>
        <taxon>Alphaproteobacteria</taxon>
        <taxon>Maricaulales</taxon>
        <taxon>Robiginitomaculaceae</taxon>
        <taxon>Algimonas</taxon>
    </lineage>
</organism>
<keyword evidence="3" id="KW-1185">Reference proteome</keyword>
<comment type="caution">
    <text evidence="2">The sequence shown here is derived from an EMBL/GenBank/DDBJ whole genome shotgun (WGS) entry which is preliminary data.</text>
</comment>
<feature type="signal peptide" evidence="1">
    <location>
        <begin position="1"/>
        <end position="23"/>
    </location>
</feature>
<feature type="chain" id="PRO_5046339471" evidence="1">
    <location>
        <begin position="24"/>
        <end position="159"/>
    </location>
</feature>
<evidence type="ECO:0000313" key="3">
    <source>
        <dbReference type="Proteomes" id="UP001161391"/>
    </source>
</evidence>
<reference evidence="2" key="1">
    <citation type="journal article" date="2014" name="Int. J. Syst. Evol. Microbiol.">
        <title>Complete genome of a new Firmicutes species belonging to the dominant human colonic microbiota ('Ruminococcus bicirculans') reveals two chromosomes and a selective capacity to utilize plant glucans.</title>
        <authorList>
            <consortium name="NISC Comparative Sequencing Program"/>
            <person name="Wegmann U."/>
            <person name="Louis P."/>
            <person name="Goesmann A."/>
            <person name="Henrissat B."/>
            <person name="Duncan S.H."/>
            <person name="Flint H.J."/>
        </authorList>
    </citation>
    <scope>NUCLEOTIDE SEQUENCE</scope>
    <source>
        <strain evidence="2">NBRC 108219</strain>
    </source>
</reference>
<sequence length="159" mass="17032">MRLRSAAAVSALLTLLIAAPAFAAPDVYVVNFRHAEDATSQKLDSQLSSALEMARVNAEEVVIDTTTAAKWEKAAHDAFNRDIVPVFNKWVGLPGFAAVVDANSKTVIGCVKASVHPTQMAREIQQMVSVAKGDAYISKVSSRTTATQCPDAYNKPLVD</sequence>
<evidence type="ECO:0000313" key="2">
    <source>
        <dbReference type="EMBL" id="GLQ23130.1"/>
    </source>
</evidence>
<dbReference type="EMBL" id="BSNK01000001">
    <property type="protein sequence ID" value="GLQ23130.1"/>
    <property type="molecule type" value="Genomic_DNA"/>
</dbReference>
<name>A0ABQ5V6W0_9PROT</name>
<evidence type="ECO:0000256" key="1">
    <source>
        <dbReference type="SAM" id="SignalP"/>
    </source>
</evidence>
<proteinExistence type="predicted"/>
<dbReference type="RefSeq" id="WP_284388225.1">
    <property type="nucleotide sequence ID" value="NZ_BSNK01000001.1"/>
</dbReference>